<dbReference type="AlphaFoldDB" id="A0A284RXM9"/>
<accession>A0A284RXM9</accession>
<dbReference type="Proteomes" id="UP000219338">
    <property type="component" value="Unassembled WGS sequence"/>
</dbReference>
<evidence type="ECO:0000313" key="1">
    <source>
        <dbReference type="EMBL" id="SJL13499.1"/>
    </source>
</evidence>
<dbReference type="OrthoDB" id="3053346at2759"/>
<dbReference type="STRING" id="47428.A0A284RXM9"/>
<evidence type="ECO:0000313" key="2">
    <source>
        <dbReference type="Proteomes" id="UP000219338"/>
    </source>
</evidence>
<dbReference type="OMA" id="ACAINLC"/>
<gene>
    <name evidence="1" type="ORF">ARMOST_16943</name>
</gene>
<organism evidence="1 2">
    <name type="scientific">Armillaria ostoyae</name>
    <name type="common">Armillaria root rot fungus</name>
    <dbReference type="NCBI Taxonomy" id="47428"/>
    <lineage>
        <taxon>Eukaryota</taxon>
        <taxon>Fungi</taxon>
        <taxon>Dikarya</taxon>
        <taxon>Basidiomycota</taxon>
        <taxon>Agaricomycotina</taxon>
        <taxon>Agaricomycetes</taxon>
        <taxon>Agaricomycetidae</taxon>
        <taxon>Agaricales</taxon>
        <taxon>Marasmiineae</taxon>
        <taxon>Physalacriaceae</taxon>
        <taxon>Armillaria</taxon>
    </lineage>
</organism>
<protein>
    <submittedName>
        <fullName evidence="1">Uncharacterized protein</fullName>
    </submittedName>
</protein>
<dbReference type="EMBL" id="FUEG01000020">
    <property type="protein sequence ID" value="SJL13499.1"/>
    <property type="molecule type" value="Genomic_DNA"/>
</dbReference>
<keyword evidence="2" id="KW-1185">Reference proteome</keyword>
<name>A0A284RXM9_ARMOS</name>
<proteinExistence type="predicted"/>
<sequence length="329" mass="36754">MLPHFGEYVVLKLDAVASLRSLNDPDVLKACKSLKSKTYVACAINLCSFPLPGAKYVSLTAALVSQGLPNGDLGRFVLPDMSVPVSPNTCHPLSRPPMKPSNPLPWPNCYHPTQATIKCRVQNDTNIGDPWPEPKYKMELATDRLRLDQYFREDANRSDALRLGQDVSSSGGIDAVGRASPGDESDECRRSNDTFPIWFEEDIESDCCRSAHEGQSRTCYPAGLGKDAGRPQLSTAFRRRFPVSSFFRRLFAKVPRLSHSPAYSYDEDDDISASSFDPVITADSIPVVIVSNNPESVRKVNDPWDFFRELDALKRIEAEYYERVKAKTR</sequence>
<reference evidence="2" key="1">
    <citation type="journal article" date="2017" name="Nat. Ecol. Evol.">
        <title>Genome expansion and lineage-specific genetic innovations in the forest pathogenic fungi Armillaria.</title>
        <authorList>
            <person name="Sipos G."/>
            <person name="Prasanna A.N."/>
            <person name="Walter M.C."/>
            <person name="O'Connor E."/>
            <person name="Balint B."/>
            <person name="Krizsan K."/>
            <person name="Kiss B."/>
            <person name="Hess J."/>
            <person name="Varga T."/>
            <person name="Slot J."/>
            <person name="Riley R."/>
            <person name="Boka B."/>
            <person name="Rigling D."/>
            <person name="Barry K."/>
            <person name="Lee J."/>
            <person name="Mihaltcheva S."/>
            <person name="LaButti K."/>
            <person name="Lipzen A."/>
            <person name="Waldron R."/>
            <person name="Moloney N.M."/>
            <person name="Sperisen C."/>
            <person name="Kredics L."/>
            <person name="Vagvoelgyi C."/>
            <person name="Patrignani A."/>
            <person name="Fitzpatrick D."/>
            <person name="Nagy I."/>
            <person name="Doyle S."/>
            <person name="Anderson J.B."/>
            <person name="Grigoriev I.V."/>
            <person name="Gueldener U."/>
            <person name="Muensterkoetter M."/>
            <person name="Nagy L.G."/>
        </authorList>
    </citation>
    <scope>NUCLEOTIDE SEQUENCE [LARGE SCALE GENOMIC DNA]</scope>
    <source>
        <strain evidence="2">C18/9</strain>
    </source>
</reference>